<evidence type="ECO:0000313" key="2">
    <source>
        <dbReference type="EMBL" id="SPS05545.1"/>
    </source>
</evidence>
<gene>
    <name evidence="2" type="ORF">NITFAB_1135</name>
    <name evidence="3" type="ORF">NITFAB_1792</name>
</gene>
<dbReference type="EMBL" id="LS423452">
    <property type="protein sequence ID" value="SPS06202.1"/>
    <property type="molecule type" value="Genomic_DNA"/>
</dbReference>
<organism evidence="2">
    <name type="scientific">Candidatus Nitrotoga fabula</name>
    <dbReference type="NCBI Taxonomy" id="2182327"/>
    <lineage>
        <taxon>Bacteria</taxon>
        <taxon>Pseudomonadati</taxon>
        <taxon>Pseudomonadota</taxon>
        <taxon>Betaproteobacteria</taxon>
        <taxon>Nitrosomonadales</taxon>
        <taxon>Gallionellaceae</taxon>
        <taxon>Candidatus Nitrotoga</taxon>
    </lineage>
</organism>
<dbReference type="Pfam" id="PF14301">
    <property type="entry name" value="DUF4376"/>
    <property type="match status" value="1"/>
</dbReference>
<accession>A0A2X0SKT6</accession>
<dbReference type="InterPro" id="IPR025484">
    <property type="entry name" value="DUF4376"/>
</dbReference>
<proteinExistence type="predicted"/>
<sequence>MYRLAPRGVIRLSDQKPITRDMQEWEEYRAWIKAGNVPEPQPAPPGPTVVEVLEKIRTRITSRRDAVMNGVAKLNGTNFRTDYPFVLSLLSMSTYAKTAPARVFKVKRANGNHINLTADQIGSLAVLHGDRVAKCMDNEAAHFAALNAIAAGSGTVREKIEALRAYDFSTGWPD</sequence>
<dbReference type="EMBL" id="LS423452">
    <property type="protein sequence ID" value="SPS05545.1"/>
    <property type="molecule type" value="Genomic_DNA"/>
</dbReference>
<protein>
    <recommendedName>
        <fullName evidence="1">DUF4376 domain-containing protein</fullName>
    </recommendedName>
</protein>
<name>A0A2X0SKT6_9PROT</name>
<evidence type="ECO:0000259" key="1">
    <source>
        <dbReference type="Pfam" id="PF14301"/>
    </source>
</evidence>
<evidence type="ECO:0000313" key="3">
    <source>
        <dbReference type="EMBL" id="SPS06202.1"/>
    </source>
</evidence>
<dbReference type="AlphaFoldDB" id="A0A2X0SKT6"/>
<feature type="domain" description="DUF4376" evidence="1">
    <location>
        <begin position="56"/>
        <end position="155"/>
    </location>
</feature>
<reference evidence="2" key="1">
    <citation type="submission" date="2018-05" db="EMBL/GenBank/DDBJ databases">
        <authorList>
            <person name="Lanie J.A."/>
            <person name="Ng W.-L."/>
            <person name="Kazmierczak K.M."/>
            <person name="Andrzejewski T.M."/>
            <person name="Davidsen T.M."/>
            <person name="Wayne K.J."/>
            <person name="Tettelin H."/>
            <person name="Glass J.I."/>
            <person name="Rusch D."/>
            <person name="Podicherti R."/>
            <person name="Tsui H.-C.T."/>
            <person name="Winkler M.E."/>
        </authorList>
    </citation>
    <scope>NUCLEOTIDE SEQUENCE</scope>
    <source>
        <strain evidence="2">KNB</strain>
    </source>
</reference>